<accession>A0ABS3DU39</accession>
<dbReference type="RefSeq" id="WP_206932945.1">
    <property type="nucleotide sequence ID" value="NZ_JAEKJY010000001.1"/>
</dbReference>
<evidence type="ECO:0000313" key="2">
    <source>
        <dbReference type="Proteomes" id="UP000663970"/>
    </source>
</evidence>
<dbReference type="Proteomes" id="UP000663970">
    <property type="component" value="Unassembled WGS sequence"/>
</dbReference>
<protein>
    <submittedName>
        <fullName evidence="1">Uncharacterized protein</fullName>
    </submittedName>
</protein>
<gene>
    <name evidence="1" type="ORF">JF544_06325</name>
</gene>
<comment type="caution">
    <text evidence="1">The sequence shown here is derived from an EMBL/GenBank/DDBJ whole genome shotgun (WGS) entry which is preliminary data.</text>
</comment>
<dbReference type="EMBL" id="JAEKJY010000001">
    <property type="protein sequence ID" value="MBN8234856.1"/>
    <property type="molecule type" value="Genomic_DNA"/>
</dbReference>
<proteinExistence type="predicted"/>
<evidence type="ECO:0000313" key="1">
    <source>
        <dbReference type="EMBL" id="MBN8234856.1"/>
    </source>
</evidence>
<organism evidence="1 2">
    <name type="scientific">Halobacillus kuroshimensis</name>
    <dbReference type="NCBI Taxonomy" id="302481"/>
    <lineage>
        <taxon>Bacteria</taxon>
        <taxon>Bacillati</taxon>
        <taxon>Bacillota</taxon>
        <taxon>Bacilli</taxon>
        <taxon>Bacillales</taxon>
        <taxon>Bacillaceae</taxon>
        <taxon>Halobacillus</taxon>
    </lineage>
</organism>
<sequence>MIQNLIGLGASLAAPEIMKRMKDQKVQVLHAMPGRVRLQSDHWKNETTAAALEEVFTEIPIVQHVEASGITGSLLILFNSSTLTSEQFDALIQLAVDTSTSTYPYIESKMKSSFRKGMNSLNNAVKKQTGGKTDAESLLVLWLLYKGTTSFGGNPAFASSLLYWAYTLIQKDGDDKP</sequence>
<keyword evidence="2" id="KW-1185">Reference proteome</keyword>
<reference evidence="1 2" key="1">
    <citation type="submission" date="2020-12" db="EMBL/GenBank/DDBJ databases">
        <title>Oil enriched cultivation method for isolating marine PHA-producing bacteria.</title>
        <authorList>
            <person name="Zheng W."/>
            <person name="Yu S."/>
            <person name="Huang Y."/>
        </authorList>
    </citation>
    <scope>NUCLEOTIDE SEQUENCE [LARGE SCALE GENOMIC DNA]</scope>
    <source>
        <strain evidence="1 2">SY-2-6</strain>
    </source>
</reference>
<dbReference type="Pfam" id="PF19991">
    <property type="entry name" value="HMA_2"/>
    <property type="match status" value="1"/>
</dbReference>
<name>A0ABS3DU39_9BACI</name>